<gene>
    <name evidence="2" type="ORF">NDU88_001278</name>
</gene>
<evidence type="ECO:0000256" key="1">
    <source>
        <dbReference type="SAM" id="MobiDB-lite"/>
    </source>
</evidence>
<reference evidence="2" key="1">
    <citation type="journal article" date="2022" name="bioRxiv">
        <title>Sequencing and chromosome-scale assembly of the giantPleurodeles waltlgenome.</title>
        <authorList>
            <person name="Brown T."/>
            <person name="Elewa A."/>
            <person name="Iarovenko S."/>
            <person name="Subramanian E."/>
            <person name="Araus A.J."/>
            <person name="Petzold A."/>
            <person name="Susuki M."/>
            <person name="Suzuki K.-i.T."/>
            <person name="Hayashi T."/>
            <person name="Toyoda A."/>
            <person name="Oliveira C."/>
            <person name="Osipova E."/>
            <person name="Leigh N.D."/>
            <person name="Simon A."/>
            <person name="Yun M.H."/>
        </authorList>
    </citation>
    <scope>NUCLEOTIDE SEQUENCE</scope>
    <source>
        <strain evidence="2">20211129_DDA</strain>
        <tissue evidence="2">Liver</tissue>
    </source>
</reference>
<evidence type="ECO:0000313" key="2">
    <source>
        <dbReference type="EMBL" id="KAJ1096134.1"/>
    </source>
</evidence>
<comment type="caution">
    <text evidence="2">The sequence shown here is derived from an EMBL/GenBank/DDBJ whole genome shotgun (WGS) entry which is preliminary data.</text>
</comment>
<feature type="region of interest" description="Disordered" evidence="1">
    <location>
        <begin position="1"/>
        <end position="53"/>
    </location>
</feature>
<feature type="region of interest" description="Disordered" evidence="1">
    <location>
        <begin position="70"/>
        <end position="98"/>
    </location>
</feature>
<protein>
    <submittedName>
        <fullName evidence="2">Uncharacterized protein</fullName>
    </submittedName>
</protein>
<feature type="compositionally biased region" description="Polar residues" evidence="1">
    <location>
        <begin position="20"/>
        <end position="53"/>
    </location>
</feature>
<evidence type="ECO:0000313" key="3">
    <source>
        <dbReference type="Proteomes" id="UP001066276"/>
    </source>
</evidence>
<dbReference type="EMBL" id="JANPWB010000014">
    <property type="protein sequence ID" value="KAJ1096134.1"/>
    <property type="molecule type" value="Genomic_DNA"/>
</dbReference>
<accession>A0AAV7LZ81</accession>
<sequence length="98" mass="10377">MRASQPRRQGAGIRPPATRTCRQTSGLSGGPSITSPVAGSQSYVAPQVPTTQREMCRPLRPRLDKCREVSQHSFGASARTNASLRVPPTASSDGACNL</sequence>
<organism evidence="2 3">
    <name type="scientific">Pleurodeles waltl</name>
    <name type="common">Iberian ribbed newt</name>
    <dbReference type="NCBI Taxonomy" id="8319"/>
    <lineage>
        <taxon>Eukaryota</taxon>
        <taxon>Metazoa</taxon>
        <taxon>Chordata</taxon>
        <taxon>Craniata</taxon>
        <taxon>Vertebrata</taxon>
        <taxon>Euteleostomi</taxon>
        <taxon>Amphibia</taxon>
        <taxon>Batrachia</taxon>
        <taxon>Caudata</taxon>
        <taxon>Salamandroidea</taxon>
        <taxon>Salamandridae</taxon>
        <taxon>Pleurodelinae</taxon>
        <taxon>Pleurodeles</taxon>
    </lineage>
</organism>
<proteinExistence type="predicted"/>
<dbReference type="AlphaFoldDB" id="A0AAV7LZ81"/>
<name>A0AAV7LZ81_PLEWA</name>
<dbReference type="Proteomes" id="UP001066276">
    <property type="component" value="Chromosome 10"/>
</dbReference>
<keyword evidence="3" id="KW-1185">Reference proteome</keyword>
<feature type="compositionally biased region" description="Polar residues" evidence="1">
    <location>
        <begin position="71"/>
        <end position="98"/>
    </location>
</feature>